<feature type="region of interest" description="Disordered" evidence="1">
    <location>
        <begin position="155"/>
        <end position="181"/>
    </location>
</feature>
<keyword evidence="2" id="KW-1133">Transmembrane helix</keyword>
<accession>A0A8S1Y314</accession>
<dbReference type="EMBL" id="CAJJDO010000149">
    <property type="protein sequence ID" value="CAD8207985.1"/>
    <property type="molecule type" value="Genomic_DNA"/>
</dbReference>
<keyword evidence="5" id="KW-1185">Reference proteome</keyword>
<feature type="signal peptide" evidence="3">
    <location>
        <begin position="1"/>
        <end position="16"/>
    </location>
</feature>
<dbReference type="OrthoDB" id="308599at2759"/>
<protein>
    <recommendedName>
        <fullName evidence="6">Transmembrane protein</fullName>
    </recommendedName>
</protein>
<proteinExistence type="predicted"/>
<reference evidence="4" key="1">
    <citation type="submission" date="2021-01" db="EMBL/GenBank/DDBJ databases">
        <authorList>
            <consortium name="Genoscope - CEA"/>
            <person name="William W."/>
        </authorList>
    </citation>
    <scope>NUCLEOTIDE SEQUENCE</scope>
</reference>
<comment type="caution">
    <text evidence="4">The sequence shown here is derived from an EMBL/GenBank/DDBJ whole genome shotgun (WGS) entry which is preliminary data.</text>
</comment>
<evidence type="ECO:0000256" key="2">
    <source>
        <dbReference type="SAM" id="Phobius"/>
    </source>
</evidence>
<sequence length="242" mass="29117">MWKLLLIALSIAQFRTQEDELSEEDQESLFQQQDQQQNYYQQQQYGCIILTKYHLQERSQELMQLFKSISNDLDKRNAYEKLQAQLVMQCIQKIQYQQLADLFNQLRQQTFKYQDFQDVFMMTDLSLEDDYTLTDQEKILSKEIEQFDKNMQEQQKKYKQEQGYDDDDDDEEVDPRRRQQQPQGYKLFGVDLSKLSNTTQMIIFIGLISLFSIILFLGLRFVQQHTQGPVKRVKKDKKVKQK</sequence>
<evidence type="ECO:0000313" key="4">
    <source>
        <dbReference type="EMBL" id="CAD8207985.1"/>
    </source>
</evidence>
<keyword evidence="3" id="KW-0732">Signal</keyword>
<evidence type="ECO:0000256" key="3">
    <source>
        <dbReference type="SAM" id="SignalP"/>
    </source>
</evidence>
<evidence type="ECO:0000313" key="5">
    <source>
        <dbReference type="Proteomes" id="UP000689195"/>
    </source>
</evidence>
<evidence type="ECO:0008006" key="6">
    <source>
        <dbReference type="Google" id="ProtNLM"/>
    </source>
</evidence>
<feature type="transmembrane region" description="Helical" evidence="2">
    <location>
        <begin position="201"/>
        <end position="222"/>
    </location>
</feature>
<feature type="compositionally biased region" description="Acidic residues" evidence="1">
    <location>
        <begin position="163"/>
        <end position="173"/>
    </location>
</feature>
<organism evidence="4 5">
    <name type="scientific">Paramecium pentaurelia</name>
    <dbReference type="NCBI Taxonomy" id="43138"/>
    <lineage>
        <taxon>Eukaryota</taxon>
        <taxon>Sar</taxon>
        <taxon>Alveolata</taxon>
        <taxon>Ciliophora</taxon>
        <taxon>Intramacronucleata</taxon>
        <taxon>Oligohymenophorea</taxon>
        <taxon>Peniculida</taxon>
        <taxon>Parameciidae</taxon>
        <taxon>Paramecium</taxon>
    </lineage>
</organism>
<keyword evidence="2" id="KW-0812">Transmembrane</keyword>
<gene>
    <name evidence="4" type="ORF">PPENT_87.1.T1490075</name>
</gene>
<keyword evidence="2" id="KW-0472">Membrane</keyword>
<dbReference type="AlphaFoldDB" id="A0A8S1Y314"/>
<evidence type="ECO:0000256" key="1">
    <source>
        <dbReference type="SAM" id="MobiDB-lite"/>
    </source>
</evidence>
<feature type="chain" id="PRO_5035806407" description="Transmembrane protein" evidence="3">
    <location>
        <begin position="17"/>
        <end position="242"/>
    </location>
</feature>
<dbReference type="Proteomes" id="UP000689195">
    <property type="component" value="Unassembled WGS sequence"/>
</dbReference>
<name>A0A8S1Y314_9CILI</name>